<dbReference type="HOGENOM" id="CLU_114811_0_0_2"/>
<gene>
    <name evidence="2" type="ordered locus">Huta_1057</name>
</gene>
<dbReference type="InterPro" id="IPR002831">
    <property type="entry name" value="Tscrpt_reg_TrmB_N"/>
</dbReference>
<accession>C7NVF6</accession>
<dbReference type="Gene3D" id="1.10.10.10">
    <property type="entry name" value="Winged helix-like DNA-binding domain superfamily/Winged helix DNA-binding domain"/>
    <property type="match status" value="1"/>
</dbReference>
<dbReference type="AlphaFoldDB" id="C7NVF6"/>
<dbReference type="EMBL" id="CP001687">
    <property type="protein sequence ID" value="ACV11240.1"/>
    <property type="molecule type" value="Genomic_DNA"/>
</dbReference>
<evidence type="ECO:0000313" key="2">
    <source>
        <dbReference type="EMBL" id="ACV11240.1"/>
    </source>
</evidence>
<dbReference type="OrthoDB" id="42506at2157"/>
<dbReference type="InterPro" id="IPR036388">
    <property type="entry name" value="WH-like_DNA-bd_sf"/>
</dbReference>
<dbReference type="RefSeq" id="WP_015788816.1">
    <property type="nucleotide sequence ID" value="NC_013158.1"/>
</dbReference>
<proteinExistence type="predicted"/>
<dbReference type="InterPro" id="IPR036390">
    <property type="entry name" value="WH_DNA-bd_sf"/>
</dbReference>
<evidence type="ECO:0000313" key="3">
    <source>
        <dbReference type="Proteomes" id="UP000002071"/>
    </source>
</evidence>
<feature type="domain" description="Transcription regulator TrmB N-terminal" evidence="1">
    <location>
        <begin position="36"/>
        <end position="89"/>
    </location>
</feature>
<reference evidence="2 3" key="1">
    <citation type="journal article" date="2009" name="Stand. Genomic Sci.">
        <title>Complete genome sequence of Halorhabdus utahensis type strain (AX-2).</title>
        <authorList>
            <person name="Anderson I."/>
            <person name="Tindall B.J."/>
            <person name="Pomrenke H."/>
            <person name="Goker M."/>
            <person name="Lapidus A."/>
            <person name="Nolan M."/>
            <person name="Copeland A."/>
            <person name="Glavina Del Rio T."/>
            <person name="Chen F."/>
            <person name="Tice H."/>
            <person name="Cheng J.F."/>
            <person name="Lucas S."/>
            <person name="Chertkov O."/>
            <person name="Bruce D."/>
            <person name="Brettin T."/>
            <person name="Detter J.C."/>
            <person name="Han C."/>
            <person name="Goodwin L."/>
            <person name="Land M."/>
            <person name="Hauser L."/>
            <person name="Chang Y.J."/>
            <person name="Jeffries C.D."/>
            <person name="Pitluck S."/>
            <person name="Pati A."/>
            <person name="Mavromatis K."/>
            <person name="Ivanova N."/>
            <person name="Ovchinnikova G."/>
            <person name="Chen A."/>
            <person name="Palaniappan K."/>
            <person name="Chain P."/>
            <person name="Rohde M."/>
            <person name="Bristow J."/>
            <person name="Eisen J.A."/>
            <person name="Markowitz V."/>
            <person name="Hugenholtz P."/>
            <person name="Kyrpides N.C."/>
            <person name="Klenk H.P."/>
        </authorList>
    </citation>
    <scope>NUCLEOTIDE SEQUENCE [LARGE SCALE GENOMIC DNA]</scope>
    <source>
        <strain evidence="3">DSM 12940 / JCM 11049 / AX-2</strain>
    </source>
</reference>
<dbReference type="SUPFAM" id="SSF46785">
    <property type="entry name" value="Winged helix' DNA-binding domain"/>
    <property type="match status" value="1"/>
</dbReference>
<name>C7NVF6_HALUD</name>
<sequence>MSYDTEHVRNAADPPGIITGIPTFAELLDNAALAGLYTTIRQSSTATGPELVKTSDVSKKTVYDYLHKLERAGLIRKTGDDGGTARYVAEGFELTVTVRETAVTITPELIEVIAHRNDYPPIERVLNERGITTFALVYDLVKAHSEGDVTIRQIADLTDLAPGTTYDLVDALYSVLSLGDDESSPTTYTPADFDAEGNDLLVEMDDE</sequence>
<dbReference type="Proteomes" id="UP000002071">
    <property type="component" value="Chromosome"/>
</dbReference>
<evidence type="ECO:0000259" key="1">
    <source>
        <dbReference type="Pfam" id="PF01978"/>
    </source>
</evidence>
<dbReference type="eggNOG" id="arCOG04498">
    <property type="taxonomic scope" value="Archaea"/>
</dbReference>
<dbReference type="Pfam" id="PF01978">
    <property type="entry name" value="TrmB"/>
    <property type="match status" value="1"/>
</dbReference>
<dbReference type="KEGG" id="hut:Huta_1057"/>
<protein>
    <submittedName>
        <fullName evidence="2">Transcriptional regulator, TrmB</fullName>
    </submittedName>
</protein>
<organism evidence="2 3">
    <name type="scientific">Halorhabdus utahensis (strain DSM 12940 / JCM 11049 / AX-2)</name>
    <dbReference type="NCBI Taxonomy" id="519442"/>
    <lineage>
        <taxon>Archaea</taxon>
        <taxon>Methanobacteriati</taxon>
        <taxon>Methanobacteriota</taxon>
        <taxon>Stenosarchaea group</taxon>
        <taxon>Halobacteria</taxon>
        <taxon>Halobacteriales</taxon>
        <taxon>Haloarculaceae</taxon>
        <taxon>Halorhabdus</taxon>
    </lineage>
</organism>
<dbReference type="STRING" id="519442.Huta_1057"/>
<dbReference type="GeneID" id="8383331"/>
<keyword evidence="3" id="KW-1185">Reference proteome</keyword>